<dbReference type="Proteomes" id="UP000011602">
    <property type="component" value="Unassembled WGS sequence"/>
</dbReference>
<dbReference type="PROSITE" id="PS51257">
    <property type="entry name" value="PROKAR_LIPOPROTEIN"/>
    <property type="match status" value="1"/>
</dbReference>
<dbReference type="OrthoDB" id="181875at2157"/>
<dbReference type="AlphaFoldDB" id="L9WX56"/>
<dbReference type="RefSeq" id="WP_007259954.1">
    <property type="nucleotide sequence ID" value="NZ_AOHZ01000061.1"/>
</dbReference>
<name>L9WX56_9EURY</name>
<comment type="caution">
    <text evidence="1">The sequence shown here is derived from an EMBL/GenBank/DDBJ whole genome shotgun (WGS) entry which is preliminary data.</text>
</comment>
<evidence type="ECO:0000313" key="2">
    <source>
        <dbReference type="Proteomes" id="UP000011602"/>
    </source>
</evidence>
<evidence type="ECO:0008006" key="3">
    <source>
        <dbReference type="Google" id="ProtNLM"/>
    </source>
</evidence>
<dbReference type="STRING" id="1227499.C493_13403"/>
<gene>
    <name evidence="1" type="ORF">C493_13403</name>
</gene>
<dbReference type="eggNOG" id="arCOG09399">
    <property type="taxonomic scope" value="Archaea"/>
</dbReference>
<proteinExistence type="predicted"/>
<sequence length="150" mass="16898">MKRRAFLGATLSVLIAGCANRLGFADRVKVVEKAVRIHPWDGEPFEAAVRRYDPDSGSITEEYHRDLEEYLDPDEPLSISEELHDRLDANHEIVGYRIRVCEPNGGGDCDITTFLRDDFNEVEVGDIADIVSRSSGAGLMSVHEHRDERE</sequence>
<protein>
    <recommendedName>
        <fullName evidence="3">Lipoprotein</fullName>
    </recommendedName>
</protein>
<evidence type="ECO:0000313" key="1">
    <source>
        <dbReference type="EMBL" id="ELY54049.1"/>
    </source>
</evidence>
<dbReference type="EMBL" id="AOHZ01000061">
    <property type="protein sequence ID" value="ELY54049.1"/>
    <property type="molecule type" value="Genomic_DNA"/>
</dbReference>
<organism evidence="1 2">
    <name type="scientific">Natronolimnohabitans innermongolicus JCM 12255</name>
    <dbReference type="NCBI Taxonomy" id="1227499"/>
    <lineage>
        <taxon>Archaea</taxon>
        <taxon>Methanobacteriati</taxon>
        <taxon>Methanobacteriota</taxon>
        <taxon>Stenosarchaea group</taxon>
        <taxon>Halobacteria</taxon>
        <taxon>Halobacteriales</taxon>
        <taxon>Natrialbaceae</taxon>
        <taxon>Natronolimnohabitans</taxon>
    </lineage>
</organism>
<reference evidence="1 2" key="1">
    <citation type="journal article" date="2014" name="PLoS Genet.">
        <title>Phylogenetically driven sequencing of extremely halophilic archaea reveals strategies for static and dynamic osmo-response.</title>
        <authorList>
            <person name="Becker E.A."/>
            <person name="Seitzer P.M."/>
            <person name="Tritt A."/>
            <person name="Larsen D."/>
            <person name="Krusor M."/>
            <person name="Yao A.I."/>
            <person name="Wu D."/>
            <person name="Madern D."/>
            <person name="Eisen J.A."/>
            <person name="Darling A.E."/>
            <person name="Facciotti M.T."/>
        </authorList>
    </citation>
    <scope>NUCLEOTIDE SEQUENCE [LARGE SCALE GENOMIC DNA]</scope>
    <source>
        <strain evidence="1 2">JCM 12255</strain>
    </source>
</reference>
<keyword evidence="2" id="KW-1185">Reference proteome</keyword>
<accession>L9WX56</accession>